<evidence type="ECO:0000256" key="3">
    <source>
        <dbReference type="ARBA" id="ARBA00022833"/>
    </source>
</evidence>
<dbReference type="InterPro" id="IPR017455">
    <property type="entry name" value="Znf_FYVE-rel"/>
</dbReference>
<name>A0A8B8DQ61_CRAVI</name>
<dbReference type="SUPFAM" id="SSF57903">
    <property type="entry name" value="FYVE/PHD zinc finger"/>
    <property type="match status" value="1"/>
</dbReference>
<dbReference type="InterPro" id="IPR032031">
    <property type="entry name" value="ZFYVE21_C"/>
</dbReference>
<keyword evidence="3" id="KW-0862">Zinc</keyword>
<dbReference type="SMART" id="SM00064">
    <property type="entry name" value="FYVE"/>
    <property type="match status" value="1"/>
</dbReference>
<evidence type="ECO:0000256" key="1">
    <source>
        <dbReference type="ARBA" id="ARBA00022723"/>
    </source>
</evidence>
<dbReference type="InterPro" id="IPR038632">
    <property type="entry name" value="ZFYVE21_C_sf"/>
</dbReference>
<evidence type="ECO:0000256" key="5">
    <source>
        <dbReference type="SAM" id="MobiDB-lite"/>
    </source>
</evidence>
<dbReference type="PANTHER" id="PTHR39490:SF8">
    <property type="entry name" value="ZINC FINGER FYVE DOMAIN-CONTAINING PROTEIN 21"/>
    <property type="match status" value="1"/>
</dbReference>
<dbReference type="Proteomes" id="UP000694844">
    <property type="component" value="Chromosome 4"/>
</dbReference>
<dbReference type="RefSeq" id="XP_022329828.1">
    <property type="nucleotide sequence ID" value="XM_022474120.1"/>
</dbReference>
<dbReference type="GeneID" id="111128499"/>
<keyword evidence="1" id="KW-0479">Metal-binding</keyword>
<dbReference type="InterPro" id="IPR000306">
    <property type="entry name" value="Znf_FYVE"/>
</dbReference>
<protein>
    <submittedName>
        <fullName evidence="8">Zinc finger FYVE domain-containing protein 21-like isoform X1</fullName>
    </submittedName>
</protein>
<evidence type="ECO:0000256" key="2">
    <source>
        <dbReference type="ARBA" id="ARBA00022771"/>
    </source>
</evidence>
<dbReference type="OrthoDB" id="660555at2759"/>
<dbReference type="Pfam" id="PF01363">
    <property type="entry name" value="FYVE"/>
    <property type="match status" value="1"/>
</dbReference>
<dbReference type="Gene3D" id="2.30.29.160">
    <property type="entry name" value="Zinc finger FYVE domain-containing protein 21, C-terminal"/>
    <property type="match status" value="1"/>
</dbReference>
<dbReference type="AlphaFoldDB" id="A0A8B8DQ61"/>
<feature type="region of interest" description="Disordered" evidence="5">
    <location>
        <begin position="1"/>
        <end position="27"/>
    </location>
</feature>
<dbReference type="PROSITE" id="PS50178">
    <property type="entry name" value="ZF_FYVE"/>
    <property type="match status" value="1"/>
</dbReference>
<dbReference type="GO" id="GO:0008270">
    <property type="term" value="F:zinc ion binding"/>
    <property type="evidence" value="ECO:0007669"/>
    <property type="project" value="UniProtKB-KW"/>
</dbReference>
<proteinExistence type="predicted"/>
<feature type="compositionally biased region" description="Basic and acidic residues" evidence="5">
    <location>
        <begin position="1"/>
        <end position="12"/>
    </location>
</feature>
<evidence type="ECO:0000259" key="6">
    <source>
        <dbReference type="PROSITE" id="PS50178"/>
    </source>
</evidence>
<reference evidence="8" key="1">
    <citation type="submission" date="2025-08" db="UniProtKB">
        <authorList>
            <consortium name="RefSeq"/>
        </authorList>
    </citation>
    <scope>IDENTIFICATION</scope>
    <source>
        <tissue evidence="8">Whole sample</tissue>
    </source>
</reference>
<dbReference type="KEGG" id="cvn:111128499"/>
<gene>
    <name evidence="8" type="primary">LOC111128499</name>
</gene>
<evidence type="ECO:0000256" key="4">
    <source>
        <dbReference type="PROSITE-ProRule" id="PRU00091"/>
    </source>
</evidence>
<sequence>MAGPEKKLERSKSGLRMIPVADSDTSPFSLPEPPWVPDDECKQCQNCRAKFDFFKRRKHHCRRCGKCFCNNCCQEKVNLPRMLFLDPVRHCQVCTDISRKEEDFFEKHIKSLQNGGYFLVSDSDIGQDQGSLFFTKLSPNHRHLLFEGDSDKHEPIVIEKIDTLQILPSGKDDEEDEIYIGNTIAGGIAIKYTDSTGGVNVVRMMVDAGGNRKPGQIWIASMQKAFKMLYDARSK</sequence>
<dbReference type="InterPro" id="IPR052113">
    <property type="entry name" value="FYVE-type_Zinc_Finger"/>
</dbReference>
<keyword evidence="7" id="KW-1185">Reference proteome</keyword>
<dbReference type="CDD" id="cd15727">
    <property type="entry name" value="FYVE_ZF21"/>
    <property type="match status" value="1"/>
</dbReference>
<organism evidence="7 8">
    <name type="scientific">Crassostrea virginica</name>
    <name type="common">Eastern oyster</name>
    <dbReference type="NCBI Taxonomy" id="6565"/>
    <lineage>
        <taxon>Eukaryota</taxon>
        <taxon>Metazoa</taxon>
        <taxon>Spiralia</taxon>
        <taxon>Lophotrochozoa</taxon>
        <taxon>Mollusca</taxon>
        <taxon>Bivalvia</taxon>
        <taxon>Autobranchia</taxon>
        <taxon>Pteriomorphia</taxon>
        <taxon>Ostreida</taxon>
        <taxon>Ostreoidea</taxon>
        <taxon>Ostreidae</taxon>
        <taxon>Crassostrea</taxon>
    </lineage>
</organism>
<dbReference type="Gene3D" id="3.30.40.10">
    <property type="entry name" value="Zinc/RING finger domain, C3HC4 (zinc finger)"/>
    <property type="match status" value="1"/>
</dbReference>
<evidence type="ECO:0000313" key="7">
    <source>
        <dbReference type="Proteomes" id="UP000694844"/>
    </source>
</evidence>
<keyword evidence="2 4" id="KW-0863">Zinc-finger</keyword>
<dbReference type="InterPro" id="IPR013083">
    <property type="entry name" value="Znf_RING/FYVE/PHD"/>
</dbReference>
<dbReference type="PANTHER" id="PTHR39490">
    <property type="entry name" value="ARRESTIN DOMAIN-CONTAINING PROTEIN D"/>
    <property type="match status" value="1"/>
</dbReference>
<dbReference type="InterPro" id="IPR011011">
    <property type="entry name" value="Znf_FYVE_PHD"/>
</dbReference>
<evidence type="ECO:0000313" key="8">
    <source>
        <dbReference type="RefSeq" id="XP_022329828.1"/>
    </source>
</evidence>
<dbReference type="Pfam" id="PF16696">
    <property type="entry name" value="ZFYVE21_C"/>
    <property type="match status" value="1"/>
</dbReference>
<feature type="domain" description="FYVE-type" evidence="6">
    <location>
        <begin position="38"/>
        <end position="99"/>
    </location>
</feature>
<accession>A0A8B8DQ61</accession>